<protein>
    <recommendedName>
        <fullName evidence="3">Glycogen debranching protein</fullName>
    </recommendedName>
</protein>
<dbReference type="SUPFAM" id="SSF48208">
    <property type="entry name" value="Six-hairpin glycosidases"/>
    <property type="match status" value="1"/>
</dbReference>
<reference evidence="1" key="1">
    <citation type="submission" date="2022-10" db="EMBL/GenBank/DDBJ databases">
        <title>The WGS of Solirubrobacter ginsenosidimutans DSM 21036.</title>
        <authorList>
            <person name="Jiang Z."/>
        </authorList>
    </citation>
    <scope>NUCLEOTIDE SEQUENCE</scope>
    <source>
        <strain evidence="1">DSM 21036</strain>
    </source>
</reference>
<comment type="caution">
    <text evidence="1">The sequence shown here is derived from an EMBL/GenBank/DDBJ whole genome shotgun (WGS) entry which is preliminary data.</text>
</comment>
<evidence type="ECO:0000313" key="1">
    <source>
        <dbReference type="EMBL" id="MDA0163348.1"/>
    </source>
</evidence>
<dbReference type="EMBL" id="JAPDOD010000024">
    <property type="protein sequence ID" value="MDA0163348.1"/>
    <property type="molecule type" value="Genomic_DNA"/>
</dbReference>
<sequence length="799" mass="85115">MPAVAAQAQSELSVQDRLKDRREVAAGTRAYSVGFQDGGFYANGWHITGEMGGIWAPPLKLADGVWFGVDDAWVGAATKFTSGRGYVRYDLPPLSGLALRRTDFVPDGKRAALYGLELSNPGGAAKTVTVKADVHSELMTAYPWGWTTPNADDANLADTAAVDHGALVFSDATAGSAYAASDRALLSADTGPGFRGPQPGTICTAADSTSPPSACDDGPFGKGAGGELRYKVTVGPRSRETVWIAVAAGRGDLDGALRDPDRQLAAKAGSRTQLGEYSKVDLPGDRQLQNAVDWGKQNLADLTQTATDLNLRFVDEGKAYPAPLAKLPRITFFGAGYPDYPWLFATDGEYTAFAAVAVGQFETIEQHLIALRDVSDALNARSGKVAHEIVTDGSVYYGANSSAGNTDETAKFPSTVALVWRWTGDDRFRDSLYDFSVRNLKYIASTLDTDHDGWPEGLGNVERPGMGPEKLDNTVYFIRGLYDLADMAASKHDRATEKWAGGMADQLRARFDPQWWDAEAKQYADSLSETNDQIQQKHWIGVTPMEVELTGDDGETVPGLAPLDHGTAALADRETSCFSGDGAFNHGLFHTGCGGGANGLGERVIFSLNTSIQAVGEGNYGRLGADQQQRYTTANAAPMFEPDEQPGALPEILPSPDQGANVGRCWTCRSMVMQAWGQYGIAWPVIHQQLGVRPSLGTGRLEVVPQVPDGQPSVAGRNIRLGDGTVDVSAARGTTTVTVRTRLRSLAIGTTLPAGSKVRSVTLDGGRVRKPTVRVTNRGVEVTVSAPPSGRHTVTVSAA</sequence>
<keyword evidence="2" id="KW-1185">Reference proteome</keyword>
<proteinExistence type="predicted"/>
<gene>
    <name evidence="1" type="ORF">OM076_23940</name>
</gene>
<name>A0A9X3S7A6_9ACTN</name>
<dbReference type="GO" id="GO:0005975">
    <property type="term" value="P:carbohydrate metabolic process"/>
    <property type="evidence" value="ECO:0007669"/>
    <property type="project" value="InterPro"/>
</dbReference>
<dbReference type="RefSeq" id="WP_270042592.1">
    <property type="nucleotide sequence ID" value="NZ_JAPDOD010000024.1"/>
</dbReference>
<dbReference type="Proteomes" id="UP001149140">
    <property type="component" value="Unassembled WGS sequence"/>
</dbReference>
<organism evidence="1 2">
    <name type="scientific">Solirubrobacter ginsenosidimutans</name>
    <dbReference type="NCBI Taxonomy" id="490573"/>
    <lineage>
        <taxon>Bacteria</taxon>
        <taxon>Bacillati</taxon>
        <taxon>Actinomycetota</taxon>
        <taxon>Thermoleophilia</taxon>
        <taxon>Solirubrobacterales</taxon>
        <taxon>Solirubrobacteraceae</taxon>
        <taxon>Solirubrobacter</taxon>
    </lineage>
</organism>
<dbReference type="AlphaFoldDB" id="A0A9X3S7A6"/>
<dbReference type="InterPro" id="IPR008928">
    <property type="entry name" value="6-hairpin_glycosidase_sf"/>
</dbReference>
<accession>A0A9X3S7A6</accession>
<evidence type="ECO:0008006" key="3">
    <source>
        <dbReference type="Google" id="ProtNLM"/>
    </source>
</evidence>
<dbReference type="Gene3D" id="1.50.10.10">
    <property type="match status" value="1"/>
</dbReference>
<dbReference type="InterPro" id="IPR012341">
    <property type="entry name" value="6hp_glycosidase-like_sf"/>
</dbReference>
<evidence type="ECO:0000313" key="2">
    <source>
        <dbReference type="Proteomes" id="UP001149140"/>
    </source>
</evidence>